<dbReference type="InterPro" id="IPR010982">
    <property type="entry name" value="Lambda_DNA-bd_dom_sf"/>
</dbReference>
<evidence type="ECO:0000313" key="3">
    <source>
        <dbReference type="Proteomes" id="UP000244552"/>
    </source>
</evidence>
<dbReference type="CDD" id="cd00093">
    <property type="entry name" value="HTH_XRE"/>
    <property type="match status" value="1"/>
</dbReference>
<reference evidence="2 3" key="1">
    <citation type="journal article" date="2018" name="Genome Announc.">
        <title>Fifty-Six Draft Genome Sequences of 10 Lactobacillus Species from 22 Commercial Dietary Supplements.</title>
        <authorList>
            <person name="Gangiredla J."/>
            <person name="Barnaba T.J."/>
            <person name="Mammel M.K."/>
            <person name="Lacher D.W."/>
            <person name="Elkins C.A."/>
            <person name="Lampel K.A."/>
            <person name="Whitehouse C.A."/>
            <person name="Tartera C."/>
        </authorList>
    </citation>
    <scope>NUCLEOTIDE SEQUENCE [LARGE SCALE GENOMIC DNA]</scope>
    <source>
        <strain evidence="2 3">DS11_12</strain>
    </source>
</reference>
<gene>
    <name evidence="2" type="ORF">DBP89_07505</name>
</gene>
<dbReference type="RefSeq" id="WP_003699169.1">
    <property type="nucleotide sequence ID" value="NZ_CBCRTQ010000019.1"/>
</dbReference>
<dbReference type="Pfam" id="PF05339">
    <property type="entry name" value="DUF739"/>
    <property type="match status" value="1"/>
</dbReference>
<dbReference type="PROSITE" id="PS50943">
    <property type="entry name" value="HTH_CROC1"/>
    <property type="match status" value="1"/>
</dbReference>
<dbReference type="SUPFAM" id="SSF47413">
    <property type="entry name" value="lambda repressor-like DNA-binding domains"/>
    <property type="match status" value="1"/>
</dbReference>
<organism evidence="2 3">
    <name type="scientific">Ligilactobacillus salivarius</name>
    <dbReference type="NCBI Taxonomy" id="1624"/>
    <lineage>
        <taxon>Bacteria</taxon>
        <taxon>Bacillati</taxon>
        <taxon>Bacillota</taxon>
        <taxon>Bacilli</taxon>
        <taxon>Lactobacillales</taxon>
        <taxon>Lactobacillaceae</taxon>
        <taxon>Ligilactobacillus</taxon>
    </lineage>
</organism>
<dbReference type="SMART" id="SM00530">
    <property type="entry name" value="HTH_XRE"/>
    <property type="match status" value="1"/>
</dbReference>
<accession>A0ABD6XFU1</accession>
<name>A0ABD6XFU1_9LACO</name>
<protein>
    <submittedName>
        <fullName evidence="2">XRE family transcriptional regulator</fullName>
    </submittedName>
</protein>
<dbReference type="AlphaFoldDB" id="A0ABD6XFU1"/>
<proteinExistence type="predicted"/>
<evidence type="ECO:0000313" key="2">
    <source>
        <dbReference type="EMBL" id="PTR95088.1"/>
    </source>
</evidence>
<evidence type="ECO:0000259" key="1">
    <source>
        <dbReference type="PROSITE" id="PS50943"/>
    </source>
</evidence>
<dbReference type="Gene3D" id="1.10.260.40">
    <property type="entry name" value="lambda repressor-like DNA-binding domains"/>
    <property type="match status" value="1"/>
</dbReference>
<comment type="caution">
    <text evidence="2">The sequence shown here is derived from an EMBL/GenBank/DDBJ whole genome shotgun (WGS) entry which is preliminary data.</text>
</comment>
<dbReference type="EMBL" id="QAGV01000008">
    <property type="protein sequence ID" value="PTR95088.1"/>
    <property type="molecule type" value="Genomic_DNA"/>
</dbReference>
<dbReference type="Proteomes" id="UP000244552">
    <property type="component" value="Unassembled WGS sequence"/>
</dbReference>
<feature type="domain" description="HTH cro/C1-type" evidence="1">
    <location>
        <begin position="10"/>
        <end position="64"/>
    </location>
</feature>
<dbReference type="InterPro" id="IPR001387">
    <property type="entry name" value="Cro/C1-type_HTH"/>
</dbReference>
<sequence length="77" mass="9162">MEAVYDYSLLKLRMKEFRLSQQDLADEIGISRVSLNKKLHSITGFKQNEIKKICAILNIKDKYIRFYFFTNVVKKVE</sequence>
<dbReference type="InterPro" id="IPR008003">
    <property type="entry name" value="DUF739"/>
</dbReference>